<reference evidence="1" key="5">
    <citation type="journal article" date="2021" name="G3 (Bethesda)">
        <title>Aegilops tauschii genome assembly Aet v5.0 features greater sequence contiguity and improved annotation.</title>
        <authorList>
            <person name="Wang L."/>
            <person name="Zhu T."/>
            <person name="Rodriguez J.C."/>
            <person name="Deal K.R."/>
            <person name="Dubcovsky J."/>
            <person name="McGuire P.E."/>
            <person name="Lux T."/>
            <person name="Spannagl M."/>
            <person name="Mayer K.F.X."/>
            <person name="Baldrich P."/>
            <person name="Meyers B.C."/>
            <person name="Huo N."/>
            <person name="Gu Y.Q."/>
            <person name="Zhou H."/>
            <person name="Devos K.M."/>
            <person name="Bennetzen J.L."/>
            <person name="Unver T."/>
            <person name="Budak H."/>
            <person name="Gulick P.J."/>
            <person name="Galiba G."/>
            <person name="Kalapos B."/>
            <person name="Nelson D.R."/>
            <person name="Li P."/>
            <person name="You F.M."/>
            <person name="Luo M.C."/>
            <person name="Dvorak J."/>
        </authorList>
    </citation>
    <scope>NUCLEOTIDE SEQUENCE [LARGE SCALE GENOMIC DNA]</scope>
    <source>
        <strain evidence="1">cv. AL8/78</strain>
    </source>
</reference>
<name>A0A453AWG7_AEGTS</name>
<sequence>MHFSTNIICLAILSGSFFLGKEELVILNSWVQEFFSFVGY</sequence>
<evidence type="ECO:0000313" key="2">
    <source>
        <dbReference type="Proteomes" id="UP000015105"/>
    </source>
</evidence>
<reference evidence="1" key="4">
    <citation type="submission" date="2019-03" db="UniProtKB">
        <authorList>
            <consortium name="EnsemblPlants"/>
        </authorList>
    </citation>
    <scope>IDENTIFICATION</scope>
</reference>
<reference evidence="2" key="2">
    <citation type="journal article" date="2017" name="Nat. Plants">
        <title>The Aegilops tauschii genome reveals multiple impacts of transposons.</title>
        <authorList>
            <person name="Zhao G."/>
            <person name="Zou C."/>
            <person name="Li K."/>
            <person name="Wang K."/>
            <person name="Li T."/>
            <person name="Gao L."/>
            <person name="Zhang X."/>
            <person name="Wang H."/>
            <person name="Yang Z."/>
            <person name="Liu X."/>
            <person name="Jiang W."/>
            <person name="Mao L."/>
            <person name="Kong X."/>
            <person name="Jiao Y."/>
            <person name="Jia J."/>
        </authorList>
    </citation>
    <scope>NUCLEOTIDE SEQUENCE [LARGE SCALE GENOMIC DNA]</scope>
    <source>
        <strain evidence="2">cv. AL8/78</strain>
    </source>
</reference>
<proteinExistence type="predicted"/>
<reference evidence="1" key="3">
    <citation type="journal article" date="2017" name="Nature">
        <title>Genome sequence of the progenitor of the wheat D genome Aegilops tauschii.</title>
        <authorList>
            <person name="Luo M.C."/>
            <person name="Gu Y.Q."/>
            <person name="Puiu D."/>
            <person name="Wang H."/>
            <person name="Twardziok S.O."/>
            <person name="Deal K.R."/>
            <person name="Huo N."/>
            <person name="Zhu T."/>
            <person name="Wang L."/>
            <person name="Wang Y."/>
            <person name="McGuire P.E."/>
            <person name="Liu S."/>
            <person name="Long H."/>
            <person name="Ramasamy R.K."/>
            <person name="Rodriguez J.C."/>
            <person name="Van S.L."/>
            <person name="Yuan L."/>
            <person name="Wang Z."/>
            <person name="Xia Z."/>
            <person name="Xiao L."/>
            <person name="Anderson O.D."/>
            <person name="Ouyang S."/>
            <person name="Liang Y."/>
            <person name="Zimin A.V."/>
            <person name="Pertea G."/>
            <person name="Qi P."/>
            <person name="Bennetzen J.L."/>
            <person name="Dai X."/>
            <person name="Dawson M.W."/>
            <person name="Muller H.G."/>
            <person name="Kugler K."/>
            <person name="Rivarola-Duarte L."/>
            <person name="Spannagl M."/>
            <person name="Mayer K.F.X."/>
            <person name="Lu F.H."/>
            <person name="Bevan M.W."/>
            <person name="Leroy P."/>
            <person name="Li P."/>
            <person name="You F.M."/>
            <person name="Sun Q."/>
            <person name="Liu Z."/>
            <person name="Lyons E."/>
            <person name="Wicker T."/>
            <person name="Salzberg S.L."/>
            <person name="Devos K.M."/>
            <person name="Dvorak J."/>
        </authorList>
    </citation>
    <scope>NUCLEOTIDE SEQUENCE [LARGE SCALE GENOMIC DNA]</scope>
    <source>
        <strain evidence="1">cv. AL8/78</strain>
    </source>
</reference>
<dbReference type="Gramene" id="AET2Gv20282200.1">
    <property type="protein sequence ID" value="AET2Gv20282200.1"/>
    <property type="gene ID" value="AET2Gv20282200"/>
</dbReference>
<reference evidence="2" key="1">
    <citation type="journal article" date="2014" name="Science">
        <title>Ancient hybridizations among the ancestral genomes of bread wheat.</title>
        <authorList>
            <consortium name="International Wheat Genome Sequencing Consortium,"/>
            <person name="Marcussen T."/>
            <person name="Sandve S.R."/>
            <person name="Heier L."/>
            <person name="Spannagl M."/>
            <person name="Pfeifer M."/>
            <person name="Jakobsen K.S."/>
            <person name="Wulff B.B."/>
            <person name="Steuernagel B."/>
            <person name="Mayer K.F."/>
            <person name="Olsen O.A."/>
        </authorList>
    </citation>
    <scope>NUCLEOTIDE SEQUENCE [LARGE SCALE GENOMIC DNA]</scope>
    <source>
        <strain evidence="2">cv. AL8/78</strain>
    </source>
</reference>
<keyword evidence="2" id="KW-1185">Reference proteome</keyword>
<dbReference type="Proteomes" id="UP000015105">
    <property type="component" value="Chromosome 2D"/>
</dbReference>
<dbReference type="STRING" id="200361.A0A453AWG7"/>
<organism evidence="1 2">
    <name type="scientific">Aegilops tauschii subsp. strangulata</name>
    <name type="common">Goatgrass</name>
    <dbReference type="NCBI Taxonomy" id="200361"/>
    <lineage>
        <taxon>Eukaryota</taxon>
        <taxon>Viridiplantae</taxon>
        <taxon>Streptophyta</taxon>
        <taxon>Embryophyta</taxon>
        <taxon>Tracheophyta</taxon>
        <taxon>Spermatophyta</taxon>
        <taxon>Magnoliopsida</taxon>
        <taxon>Liliopsida</taxon>
        <taxon>Poales</taxon>
        <taxon>Poaceae</taxon>
        <taxon>BOP clade</taxon>
        <taxon>Pooideae</taxon>
        <taxon>Triticodae</taxon>
        <taxon>Triticeae</taxon>
        <taxon>Triticinae</taxon>
        <taxon>Aegilops</taxon>
    </lineage>
</organism>
<dbReference type="EnsemblPlants" id="AET2Gv20282200.1">
    <property type="protein sequence ID" value="AET2Gv20282200.1"/>
    <property type="gene ID" value="AET2Gv20282200"/>
</dbReference>
<dbReference type="AlphaFoldDB" id="A0A453AWG7"/>
<evidence type="ECO:0000313" key="1">
    <source>
        <dbReference type="EnsemblPlants" id="AET2Gv20282200.1"/>
    </source>
</evidence>
<protein>
    <submittedName>
        <fullName evidence="1">Uncharacterized protein</fullName>
    </submittedName>
</protein>
<accession>A0A453AWG7</accession>